<dbReference type="PRINTS" id="PR00723">
    <property type="entry name" value="SUBTILISIN"/>
</dbReference>
<proteinExistence type="inferred from homology"/>
<dbReference type="PANTHER" id="PTHR43806:SF11">
    <property type="entry name" value="CEREVISIN-RELATED"/>
    <property type="match status" value="1"/>
</dbReference>
<dbReference type="PANTHER" id="PTHR43806">
    <property type="entry name" value="PEPTIDASE S8"/>
    <property type="match status" value="1"/>
</dbReference>
<dbReference type="GO" id="GO:0004252">
    <property type="term" value="F:serine-type endopeptidase activity"/>
    <property type="evidence" value="ECO:0007669"/>
    <property type="project" value="UniProtKB-UniRule"/>
</dbReference>
<evidence type="ECO:0000256" key="2">
    <source>
        <dbReference type="ARBA" id="ARBA00022670"/>
    </source>
</evidence>
<keyword evidence="7" id="KW-0732">Signal</keyword>
<comment type="caution">
    <text evidence="9">The sequence shown here is derived from an EMBL/GenBank/DDBJ whole genome shotgun (WGS) entry which is preliminary data.</text>
</comment>
<dbReference type="SUPFAM" id="SSF52743">
    <property type="entry name" value="Subtilisin-like"/>
    <property type="match status" value="1"/>
</dbReference>
<dbReference type="GO" id="GO:0006508">
    <property type="term" value="P:proteolysis"/>
    <property type="evidence" value="ECO:0007669"/>
    <property type="project" value="UniProtKB-KW"/>
</dbReference>
<dbReference type="InterPro" id="IPR015500">
    <property type="entry name" value="Peptidase_S8_subtilisin-rel"/>
</dbReference>
<evidence type="ECO:0000313" key="9">
    <source>
        <dbReference type="EMBL" id="MBA8828089.1"/>
    </source>
</evidence>
<evidence type="ECO:0000259" key="8">
    <source>
        <dbReference type="Pfam" id="PF00082"/>
    </source>
</evidence>
<accession>A0A7W3JRV5</accession>
<dbReference type="PROSITE" id="PS00137">
    <property type="entry name" value="SUBTILASE_HIS"/>
    <property type="match status" value="1"/>
</dbReference>
<evidence type="ECO:0000256" key="7">
    <source>
        <dbReference type="SAM" id="SignalP"/>
    </source>
</evidence>
<dbReference type="RefSeq" id="WP_246323491.1">
    <property type="nucleotide sequence ID" value="NZ_JACGWU010000001.1"/>
</dbReference>
<dbReference type="Proteomes" id="UP000524237">
    <property type="component" value="Unassembled WGS sequence"/>
</dbReference>
<comment type="similarity">
    <text evidence="1 5">Belongs to the peptidase S8 family.</text>
</comment>
<feature type="active site" description="Charge relay system" evidence="5">
    <location>
        <position position="100"/>
    </location>
</feature>
<keyword evidence="10" id="KW-1185">Reference proteome</keyword>
<dbReference type="EMBL" id="JACGWU010000001">
    <property type="protein sequence ID" value="MBA8828089.1"/>
    <property type="molecule type" value="Genomic_DNA"/>
</dbReference>
<evidence type="ECO:0000313" key="10">
    <source>
        <dbReference type="Proteomes" id="UP000524237"/>
    </source>
</evidence>
<dbReference type="InterPro" id="IPR036852">
    <property type="entry name" value="Peptidase_S8/S53_dom_sf"/>
</dbReference>
<keyword evidence="6" id="KW-1133">Transmembrane helix</keyword>
<evidence type="ECO:0000256" key="6">
    <source>
        <dbReference type="SAM" id="Phobius"/>
    </source>
</evidence>
<name>A0A7W3JRV5_9MICO</name>
<evidence type="ECO:0000256" key="4">
    <source>
        <dbReference type="ARBA" id="ARBA00022825"/>
    </source>
</evidence>
<evidence type="ECO:0000256" key="5">
    <source>
        <dbReference type="PROSITE-ProRule" id="PRU01240"/>
    </source>
</evidence>
<dbReference type="InterPro" id="IPR022398">
    <property type="entry name" value="Peptidase_S8_His-AS"/>
</dbReference>
<feature type="domain" description="Peptidase S8/S53" evidence="8">
    <location>
        <begin position="54"/>
        <end position="309"/>
    </location>
</feature>
<protein>
    <submittedName>
        <fullName evidence="9">Subtilisin family serine protease</fullName>
    </submittedName>
</protein>
<keyword evidence="6" id="KW-0812">Transmembrane</keyword>
<dbReference type="InterPro" id="IPR000209">
    <property type="entry name" value="Peptidase_S8/S53_dom"/>
</dbReference>
<keyword evidence="4 5" id="KW-0720">Serine protease</keyword>
<feature type="transmembrane region" description="Helical" evidence="6">
    <location>
        <begin position="380"/>
        <end position="402"/>
    </location>
</feature>
<keyword evidence="3 5" id="KW-0378">Hydrolase</keyword>
<dbReference type="Gene3D" id="3.40.50.200">
    <property type="entry name" value="Peptidase S8/S53 domain"/>
    <property type="match status" value="1"/>
</dbReference>
<feature type="active site" description="Charge relay system" evidence="5">
    <location>
        <position position="262"/>
    </location>
</feature>
<feature type="chain" id="PRO_5030812083" evidence="7">
    <location>
        <begin position="31"/>
        <end position="427"/>
    </location>
</feature>
<dbReference type="AlphaFoldDB" id="A0A7W3JRV5"/>
<gene>
    <name evidence="9" type="ORF">FB555_000160</name>
</gene>
<keyword evidence="6" id="KW-0472">Membrane</keyword>
<keyword evidence="2 5" id="KW-0645">Protease</keyword>
<reference evidence="9 10" key="1">
    <citation type="submission" date="2020-07" db="EMBL/GenBank/DDBJ databases">
        <title>Sequencing the genomes of 1000 actinobacteria strains.</title>
        <authorList>
            <person name="Klenk H.-P."/>
        </authorList>
    </citation>
    <scope>NUCLEOTIDE SEQUENCE [LARGE SCALE GENOMIC DNA]</scope>
    <source>
        <strain evidence="9 10">DSM 23737</strain>
    </source>
</reference>
<dbReference type="Pfam" id="PF00082">
    <property type="entry name" value="Peptidase_S8"/>
    <property type="match status" value="1"/>
</dbReference>
<dbReference type="InterPro" id="IPR050131">
    <property type="entry name" value="Peptidase_S8_subtilisin-like"/>
</dbReference>
<feature type="active site" description="Charge relay system" evidence="5">
    <location>
        <position position="63"/>
    </location>
</feature>
<sequence length="427" mass="43496">MIVRKRLVSVALAFLAVIPLTLGQALPAQADTIRGMEYWLSTYGFYDAWNVTRGGGVVVSVIDSGIGNVADLGNAVIGGADFSGIGSPDGRTPIGASPDHGTLVASLLAGRGTGANAGVIGAAPEVSLLSASVALGVATDISSDDQIAQAIRWSVDNGATIINMSLTRNSLEWPRSWDDAFLYAFDHDVVIVAAAGNRGTGTEEVGAPATIPGVLTVAGLDANGEASYDASSQGITIGVAAPGEQLVGVAASGQYMTWSGSSGATPLVSGLVALVRASHPGLDAANVIQRVLATATPVGAVPSPTYGYGIINAGAAVSADVPAVEANPLGDLAQWIHLYRRAESTQAPTPDSTVTATPLPLPDEWSQFSGAPTLFQSTNLALPLAFLLGFATLIVLGSIGVIRRVRSVPDVPETEDIEDEPNTPPVL</sequence>
<feature type="signal peptide" evidence="7">
    <location>
        <begin position="1"/>
        <end position="30"/>
    </location>
</feature>
<evidence type="ECO:0000256" key="1">
    <source>
        <dbReference type="ARBA" id="ARBA00011073"/>
    </source>
</evidence>
<organism evidence="9 10">
    <name type="scientific">Alpinimonas psychrophila</name>
    <dbReference type="NCBI Taxonomy" id="748908"/>
    <lineage>
        <taxon>Bacteria</taxon>
        <taxon>Bacillati</taxon>
        <taxon>Actinomycetota</taxon>
        <taxon>Actinomycetes</taxon>
        <taxon>Micrococcales</taxon>
        <taxon>Microbacteriaceae</taxon>
        <taxon>Alpinimonas</taxon>
    </lineage>
</organism>
<dbReference type="PROSITE" id="PS51892">
    <property type="entry name" value="SUBTILASE"/>
    <property type="match status" value="1"/>
</dbReference>
<evidence type="ECO:0000256" key="3">
    <source>
        <dbReference type="ARBA" id="ARBA00022801"/>
    </source>
</evidence>